<feature type="compositionally biased region" description="Basic residues" evidence="2">
    <location>
        <begin position="25"/>
        <end position="44"/>
    </location>
</feature>
<dbReference type="GO" id="GO:0008270">
    <property type="term" value="F:zinc ion binding"/>
    <property type="evidence" value="ECO:0007669"/>
    <property type="project" value="InterPro"/>
</dbReference>
<dbReference type="CDD" id="cd00067">
    <property type="entry name" value="GAL4"/>
    <property type="match status" value="1"/>
</dbReference>
<dbReference type="PROSITE" id="PS00463">
    <property type="entry name" value="ZN2_CY6_FUNGAL_1"/>
    <property type="match status" value="1"/>
</dbReference>
<dbReference type="STRING" id="857340.A0A086T4H0"/>
<dbReference type="SMART" id="SM00066">
    <property type="entry name" value="GAL4"/>
    <property type="match status" value="1"/>
</dbReference>
<evidence type="ECO:0000259" key="3">
    <source>
        <dbReference type="PROSITE" id="PS50048"/>
    </source>
</evidence>
<dbReference type="Proteomes" id="UP000029964">
    <property type="component" value="Unassembled WGS sequence"/>
</dbReference>
<dbReference type="AlphaFoldDB" id="A0A086T4H0"/>
<dbReference type="Pfam" id="PF00172">
    <property type="entry name" value="Zn_clus"/>
    <property type="match status" value="1"/>
</dbReference>
<evidence type="ECO:0000256" key="1">
    <source>
        <dbReference type="ARBA" id="ARBA00023242"/>
    </source>
</evidence>
<feature type="region of interest" description="Disordered" evidence="2">
    <location>
        <begin position="65"/>
        <end position="130"/>
    </location>
</feature>
<gene>
    <name evidence="4" type="ORF">ACRE_049870</name>
</gene>
<reference evidence="5" key="1">
    <citation type="journal article" date="2014" name="Genome Announc.">
        <title>Genome sequence and annotation of Acremonium chrysogenum, producer of the beta-lactam antibiotic cephalosporin C.</title>
        <authorList>
            <person name="Terfehr D."/>
            <person name="Dahlmann T.A."/>
            <person name="Specht T."/>
            <person name="Zadra I."/>
            <person name="Kuernsteiner H."/>
            <person name="Kueck U."/>
        </authorList>
    </citation>
    <scope>NUCLEOTIDE SEQUENCE [LARGE SCALE GENOMIC DNA]</scope>
    <source>
        <strain evidence="5">ATCC 11550 / CBS 779.69 / DSM 880 / IAM 14645 / JCM 23072 / IMI 49137</strain>
    </source>
</reference>
<feature type="region of interest" description="Disordered" evidence="2">
    <location>
        <begin position="1"/>
        <end position="51"/>
    </location>
</feature>
<feature type="compositionally biased region" description="Basic and acidic residues" evidence="2">
    <location>
        <begin position="15"/>
        <end position="24"/>
    </location>
</feature>
<feature type="compositionally biased region" description="Low complexity" evidence="2">
    <location>
        <begin position="71"/>
        <end position="82"/>
    </location>
</feature>
<comment type="caution">
    <text evidence="4">The sequence shown here is derived from an EMBL/GenBank/DDBJ whole genome shotgun (WGS) entry which is preliminary data.</text>
</comment>
<dbReference type="InterPro" id="IPR052400">
    <property type="entry name" value="Zn2-C6_fungal_TF"/>
</dbReference>
<accession>A0A086T4H0</accession>
<dbReference type="SUPFAM" id="SSF57701">
    <property type="entry name" value="Zn2/Cys6 DNA-binding domain"/>
    <property type="match status" value="1"/>
</dbReference>
<dbReference type="HOGENOM" id="CLU_024934_7_0_1"/>
<dbReference type="PANTHER" id="PTHR47657:SF7">
    <property type="entry name" value="STEROL REGULATORY ELEMENT-BINDING PROTEIN ECM22"/>
    <property type="match status" value="1"/>
</dbReference>
<dbReference type="InterPro" id="IPR001138">
    <property type="entry name" value="Zn2Cys6_DnaBD"/>
</dbReference>
<dbReference type="InterPro" id="IPR036864">
    <property type="entry name" value="Zn2-C6_fun-type_DNA-bd_sf"/>
</dbReference>
<sequence length="460" mass="52082">MTGSPCDSASPPDNPPHHPEDRPYHSKRPHKKSRTGCKSCKTRKVKCDETRPACRSCRLRKTECVYPSPQPSRRQSSSAGGRSVRDHESPKPDLSGSSDASPPAPFSSAALVSRRKHHAVRPPSEPDDVSVITEPLFLPETTRDDFDMRLLWFYTIATSASFSLEPEQSPVRNLMRTGVVQLAFRTPFLMQSIFALAALHIQALGQEIDSNRALAYRAASFEGYRKAVEEADPETFPALLVNSLLLTALSSQTFRDPSSKDLYIIDWMAVWRGIGLMIDLMGPRKIAEAGLSILFYRPPINLETPTYTIPDQLFFMVSSIEPGDVDYPDTHTYHATLKCMGALYYSLKQGLDPTMCLRIVTWPTFIPYPFIELSRQKRPRALVILAYYGVFLKIADSLWWYKDIGQRTVCDICRYLGPDWVDLLKVPRLAMQNNDPFDLARIILEDPDWTSPPWSGIYFR</sequence>
<evidence type="ECO:0000313" key="4">
    <source>
        <dbReference type="EMBL" id="KFH44252.1"/>
    </source>
</evidence>
<dbReference type="PROSITE" id="PS50048">
    <property type="entry name" value="ZN2_CY6_FUNGAL_2"/>
    <property type="match status" value="1"/>
</dbReference>
<dbReference type="PANTHER" id="PTHR47657">
    <property type="entry name" value="STEROL REGULATORY ELEMENT-BINDING PROTEIN ECM22"/>
    <property type="match status" value="1"/>
</dbReference>
<dbReference type="EMBL" id="JPKY01000052">
    <property type="protein sequence ID" value="KFH44252.1"/>
    <property type="molecule type" value="Genomic_DNA"/>
</dbReference>
<protein>
    <submittedName>
        <fullName evidence="4">Sterol regulatory element-binding protein-like protein</fullName>
    </submittedName>
</protein>
<dbReference type="GO" id="GO:0000981">
    <property type="term" value="F:DNA-binding transcription factor activity, RNA polymerase II-specific"/>
    <property type="evidence" value="ECO:0007669"/>
    <property type="project" value="InterPro"/>
</dbReference>
<keyword evidence="5" id="KW-1185">Reference proteome</keyword>
<feature type="compositionally biased region" description="Low complexity" evidence="2">
    <location>
        <begin position="92"/>
        <end position="112"/>
    </location>
</feature>
<evidence type="ECO:0000313" key="5">
    <source>
        <dbReference type="Proteomes" id="UP000029964"/>
    </source>
</evidence>
<proteinExistence type="predicted"/>
<feature type="domain" description="Zn(2)-C6 fungal-type" evidence="3">
    <location>
        <begin position="36"/>
        <end position="66"/>
    </location>
</feature>
<dbReference type="Gene3D" id="4.10.240.10">
    <property type="entry name" value="Zn(2)-C6 fungal-type DNA-binding domain"/>
    <property type="match status" value="1"/>
</dbReference>
<name>A0A086T4H0_HAPC1</name>
<dbReference type="OrthoDB" id="5419315at2759"/>
<keyword evidence="1" id="KW-0539">Nucleus</keyword>
<organism evidence="4 5">
    <name type="scientific">Hapsidospora chrysogenum (strain ATCC 11550 / CBS 779.69 / DSM 880 / IAM 14645 / JCM 23072 / IMI 49137)</name>
    <name type="common">Acremonium chrysogenum</name>
    <dbReference type="NCBI Taxonomy" id="857340"/>
    <lineage>
        <taxon>Eukaryota</taxon>
        <taxon>Fungi</taxon>
        <taxon>Dikarya</taxon>
        <taxon>Ascomycota</taxon>
        <taxon>Pezizomycotina</taxon>
        <taxon>Sordariomycetes</taxon>
        <taxon>Hypocreomycetidae</taxon>
        <taxon>Hypocreales</taxon>
        <taxon>Bionectriaceae</taxon>
        <taxon>Hapsidospora</taxon>
    </lineage>
</organism>
<evidence type="ECO:0000256" key="2">
    <source>
        <dbReference type="SAM" id="MobiDB-lite"/>
    </source>
</evidence>